<reference evidence="3 4" key="1">
    <citation type="journal article" date="2018" name="J. Microbiol.">
        <title>Aestuariibaculum marinum sp. nov., a marine bacterium isolated from seawater in South Korea.</title>
        <authorList>
            <person name="Choi J."/>
            <person name="Lee D."/>
            <person name="Jang J.H."/>
            <person name="Cha S."/>
            <person name="Seo T."/>
        </authorList>
    </citation>
    <scope>NUCLEOTIDE SEQUENCE [LARGE SCALE GENOMIC DNA]</scope>
    <source>
        <strain evidence="3 4">IP7</strain>
    </source>
</reference>
<dbReference type="AlphaFoldDB" id="A0A8J6Q8E7"/>
<evidence type="ECO:0000256" key="2">
    <source>
        <dbReference type="ARBA" id="ARBA00022679"/>
    </source>
</evidence>
<protein>
    <submittedName>
        <fullName evidence="3">CoA transferase subunit A</fullName>
    </submittedName>
</protein>
<evidence type="ECO:0000313" key="4">
    <source>
        <dbReference type="Proteomes" id="UP000621516"/>
    </source>
</evidence>
<dbReference type="NCBIfam" id="TIGR02429">
    <property type="entry name" value="pcaI_scoA_fam"/>
    <property type="match status" value="1"/>
</dbReference>
<keyword evidence="4" id="KW-1185">Reference proteome</keyword>
<comment type="caution">
    <text evidence="3">The sequence shown here is derived from an EMBL/GenBank/DDBJ whole genome shotgun (WGS) entry which is preliminary data.</text>
</comment>
<dbReference type="Pfam" id="PF01144">
    <property type="entry name" value="CoA_trans"/>
    <property type="match status" value="1"/>
</dbReference>
<dbReference type="GO" id="GO:0008410">
    <property type="term" value="F:CoA-transferase activity"/>
    <property type="evidence" value="ECO:0007669"/>
    <property type="project" value="InterPro"/>
</dbReference>
<accession>A0A8J6Q8E7</accession>
<organism evidence="3 4">
    <name type="scientific">Aestuariibaculum marinum</name>
    <dbReference type="NCBI Taxonomy" id="2683592"/>
    <lineage>
        <taxon>Bacteria</taxon>
        <taxon>Pseudomonadati</taxon>
        <taxon>Bacteroidota</taxon>
        <taxon>Flavobacteriia</taxon>
        <taxon>Flavobacteriales</taxon>
        <taxon>Flavobacteriaceae</taxon>
    </lineage>
</organism>
<evidence type="ECO:0000256" key="1">
    <source>
        <dbReference type="ARBA" id="ARBA00005612"/>
    </source>
</evidence>
<comment type="similarity">
    <text evidence="1">Belongs to the 3-oxoacid CoA-transferase subunit A family.</text>
</comment>
<proteinExistence type="inferred from homology"/>
<dbReference type="SMART" id="SM00882">
    <property type="entry name" value="CoA_trans"/>
    <property type="match status" value="1"/>
</dbReference>
<sequence>MINKKVANINEALQGVSNNMTFMLGGFGLSGIPENAIAELVNLGVKGLTCISNNAGVDDFGLGLLLQKRQIKKMISSYVGENEEFERQMLSGELDVELIPQGTLAERCRAAQAGIPAFYTPAGYGTEVAEGKETREFDGKMYVMEEAFKADFSFVKAWKGDSAGNLIFKGTARNFNPVMCGAAKITVAEVEELVPLGELDSNQIHIPGIFVQRIFQGEHYEKRIEQRTVRQRD</sequence>
<dbReference type="PANTHER" id="PTHR13707">
    <property type="entry name" value="KETOACID-COENZYME A TRANSFERASE"/>
    <property type="match status" value="1"/>
</dbReference>
<keyword evidence="2 3" id="KW-0808">Transferase</keyword>
<dbReference type="InterPro" id="IPR037171">
    <property type="entry name" value="NagB/RpiA_transferase-like"/>
</dbReference>
<dbReference type="InterPro" id="IPR012792">
    <property type="entry name" value="3-oxoacid_CoA-transf_A"/>
</dbReference>
<dbReference type="Gene3D" id="3.40.1080.10">
    <property type="entry name" value="Glutaconate Coenzyme A-transferase"/>
    <property type="match status" value="1"/>
</dbReference>
<dbReference type="PROSITE" id="PS01273">
    <property type="entry name" value="COA_TRANSF_1"/>
    <property type="match status" value="1"/>
</dbReference>
<name>A0A8J6Q8E7_9FLAO</name>
<gene>
    <name evidence="3" type="ORF">ICJ85_05225</name>
</gene>
<dbReference type="RefSeq" id="WP_188222722.1">
    <property type="nucleotide sequence ID" value="NZ_JACVXD010000002.1"/>
</dbReference>
<dbReference type="Proteomes" id="UP000621516">
    <property type="component" value="Unassembled WGS sequence"/>
</dbReference>
<dbReference type="EMBL" id="JACVXD010000002">
    <property type="protein sequence ID" value="MBD0823416.1"/>
    <property type="molecule type" value="Genomic_DNA"/>
</dbReference>
<evidence type="ECO:0000313" key="3">
    <source>
        <dbReference type="EMBL" id="MBD0823416.1"/>
    </source>
</evidence>
<dbReference type="SUPFAM" id="SSF100950">
    <property type="entry name" value="NagB/RpiA/CoA transferase-like"/>
    <property type="match status" value="1"/>
</dbReference>
<dbReference type="PANTHER" id="PTHR13707:SF60">
    <property type="entry name" value="ACETATE COA-TRANSFERASE SUBUNIT ALPHA"/>
    <property type="match status" value="1"/>
</dbReference>
<dbReference type="InterPro" id="IPR004163">
    <property type="entry name" value="CoA_transf_BS"/>
</dbReference>
<dbReference type="InterPro" id="IPR004165">
    <property type="entry name" value="CoA_trans_fam_I"/>
</dbReference>